<evidence type="ECO:0000256" key="1">
    <source>
        <dbReference type="SAM" id="Coils"/>
    </source>
</evidence>
<accession>A0A1Y2LTE5</accession>
<keyword evidence="1" id="KW-0175">Coiled coil</keyword>
<keyword evidence="4" id="KW-1185">Reference proteome</keyword>
<feature type="region of interest" description="Disordered" evidence="2">
    <location>
        <begin position="1"/>
        <end position="121"/>
    </location>
</feature>
<feature type="compositionally biased region" description="Polar residues" evidence="2">
    <location>
        <begin position="26"/>
        <end position="40"/>
    </location>
</feature>
<feature type="region of interest" description="Disordered" evidence="2">
    <location>
        <begin position="429"/>
        <end position="448"/>
    </location>
</feature>
<feature type="compositionally biased region" description="Low complexity" evidence="2">
    <location>
        <begin position="341"/>
        <end position="355"/>
    </location>
</feature>
<dbReference type="AlphaFoldDB" id="A0A1Y2LTE5"/>
<sequence>MDQHSTSPNLGYGPLRVDMDELPPVMQSTEQQSHCGTSSDDIPIHRRRPLRASSQVRDNGYDLRDGCQQQDNTSESDVSSKPNQCRKTQNSAARKPPVAAAKESSKKKPGPRAWASKPIKKNDMKAKKKVILEIEKYWGKNFIKTYIPKYHRPLLKRDRSGKRAAYRDHETDPEKWLPSVLKALLELAKLTQDKVWLKKAMNDVVRYRIKNTGNRKPQLVTTDFDVLEDMLVKDWDVAYSFSIRYKHLLVKGQGQQETDRDIDHILGVVSGEDEAEDHDEDSKSDDDDKQNCGDVEEEDESDDEVHHGAPTGRYLPPGGNANMSRYPYPHFMSAPFPGQHSGRSSNSTMRSSEGSQKTPRPITADKQHEMQAYSQIYPYGPPLGPWGQPLPYTSFGGYGRYGMHGGYGAHGSLPNNSMDNHLPYGYTDRKKRSHDMMKGDSSLPGGGNKRIHSNSLQHGLATSRHDYPVHDNALHRDPQDAMVDAEAKYESSSPSVPPSTSANKVQNLADRIGENYSAAALEAELRATELELKVARLQAKHAALNKQTKPK</sequence>
<feature type="compositionally biased region" description="Acidic residues" evidence="2">
    <location>
        <begin position="271"/>
        <end position="303"/>
    </location>
</feature>
<evidence type="ECO:0000256" key="2">
    <source>
        <dbReference type="SAM" id="MobiDB-lite"/>
    </source>
</evidence>
<evidence type="ECO:0000313" key="4">
    <source>
        <dbReference type="Proteomes" id="UP000193240"/>
    </source>
</evidence>
<feature type="compositionally biased region" description="Polar residues" evidence="2">
    <location>
        <begin position="67"/>
        <end position="92"/>
    </location>
</feature>
<reference evidence="3 4" key="1">
    <citation type="journal article" date="2017" name="Genome Announc.">
        <title>Genome sequence of the saprophytic ascomycete Epicoccum nigrum ICMP 19927 strain isolated from New Zealand.</title>
        <authorList>
            <person name="Fokin M."/>
            <person name="Fleetwood D."/>
            <person name="Weir B.S."/>
            <person name="Villas-Boas S.G."/>
        </authorList>
    </citation>
    <scope>NUCLEOTIDE SEQUENCE [LARGE SCALE GENOMIC DNA]</scope>
    <source>
        <strain evidence="3 4">ICMP 19927</strain>
    </source>
</reference>
<dbReference type="InParanoid" id="A0A1Y2LTE5"/>
<protein>
    <submittedName>
        <fullName evidence="3">Uncharacterized protein</fullName>
    </submittedName>
</protein>
<name>A0A1Y2LTE5_EPING</name>
<feature type="region of interest" description="Disordered" evidence="2">
    <location>
        <begin position="271"/>
        <end position="363"/>
    </location>
</feature>
<dbReference type="EMBL" id="KZ107849">
    <property type="protein sequence ID" value="OSS47131.1"/>
    <property type="molecule type" value="Genomic_DNA"/>
</dbReference>
<gene>
    <name evidence="3" type="ORF">B5807_10099</name>
</gene>
<organism evidence="3 4">
    <name type="scientific">Epicoccum nigrum</name>
    <name type="common">Soil fungus</name>
    <name type="synonym">Epicoccum purpurascens</name>
    <dbReference type="NCBI Taxonomy" id="105696"/>
    <lineage>
        <taxon>Eukaryota</taxon>
        <taxon>Fungi</taxon>
        <taxon>Dikarya</taxon>
        <taxon>Ascomycota</taxon>
        <taxon>Pezizomycotina</taxon>
        <taxon>Dothideomycetes</taxon>
        <taxon>Pleosporomycetidae</taxon>
        <taxon>Pleosporales</taxon>
        <taxon>Pleosporineae</taxon>
        <taxon>Didymellaceae</taxon>
        <taxon>Epicoccum</taxon>
    </lineage>
</organism>
<evidence type="ECO:0000313" key="3">
    <source>
        <dbReference type="EMBL" id="OSS47131.1"/>
    </source>
</evidence>
<proteinExistence type="predicted"/>
<dbReference type="Proteomes" id="UP000193240">
    <property type="component" value="Unassembled WGS sequence"/>
</dbReference>
<feature type="coiled-coil region" evidence="1">
    <location>
        <begin position="518"/>
        <end position="547"/>
    </location>
</feature>